<gene>
    <name evidence="9" type="ORF">MAPG_03009</name>
</gene>
<keyword evidence="5 8" id="KW-1133">Transmembrane helix</keyword>
<dbReference type="InterPro" id="IPR036259">
    <property type="entry name" value="MFS_trans_sf"/>
</dbReference>
<reference evidence="9" key="3">
    <citation type="submission" date="2011-03" db="EMBL/GenBank/DDBJ databases">
        <title>Annotation of Magnaporthe poae ATCC 64411.</title>
        <authorList>
            <person name="Ma L.-J."/>
            <person name="Dead R."/>
            <person name="Young S.K."/>
            <person name="Zeng Q."/>
            <person name="Gargeya S."/>
            <person name="Fitzgerald M."/>
            <person name="Haas B."/>
            <person name="Abouelleil A."/>
            <person name="Alvarado L."/>
            <person name="Arachchi H.M."/>
            <person name="Berlin A."/>
            <person name="Brown A."/>
            <person name="Chapman S.B."/>
            <person name="Chen Z."/>
            <person name="Dunbar C."/>
            <person name="Freedman E."/>
            <person name="Gearin G."/>
            <person name="Gellesch M."/>
            <person name="Goldberg J."/>
            <person name="Griggs A."/>
            <person name="Gujja S."/>
            <person name="Heiman D."/>
            <person name="Howarth C."/>
            <person name="Larson L."/>
            <person name="Lui A."/>
            <person name="MacDonald P.J.P."/>
            <person name="Mehta T."/>
            <person name="Montmayeur A."/>
            <person name="Murphy C."/>
            <person name="Neiman D."/>
            <person name="Pearson M."/>
            <person name="Priest M."/>
            <person name="Roberts A."/>
            <person name="Saif S."/>
            <person name="Shea T."/>
            <person name="Shenoy N."/>
            <person name="Sisk P."/>
            <person name="Stolte C."/>
            <person name="Sykes S."/>
            <person name="Yandava C."/>
            <person name="Wortman J."/>
            <person name="Nusbaum C."/>
            <person name="Birren B."/>
        </authorList>
    </citation>
    <scope>NUCLEOTIDE SEQUENCE</scope>
    <source>
        <strain evidence="9">ATCC 64411</strain>
    </source>
</reference>
<evidence type="ECO:0000256" key="8">
    <source>
        <dbReference type="SAM" id="Phobius"/>
    </source>
</evidence>
<evidence type="ECO:0000256" key="7">
    <source>
        <dbReference type="SAM" id="MobiDB-lite"/>
    </source>
</evidence>
<comment type="similarity">
    <text evidence="2">Belongs to the SLC29A/ENT transporter (TC 2.A.57) family.</text>
</comment>
<sequence>MDRLRRLFSRGGKSPSRDGQAYEPLPDDGEGSAPFLRRDTDDEHDGHDIPFSWVEYSIFTMLGVAMLWAWNMFLAAAPYFATRFRGDAWLAANFQSAVLSASTVTNLGAMLLLANVQSSASYPFRITTALVMNVGFFSLLTASTTTLTAWATGLMQNGAFAFAAGFGRPEYMQAIMTGQAVAGVLPSVAQMVSYLAFSGDNNTAGGHDDEQSKQQQLSQESAGAAAFYYFLTAVVVSSAALAAFLPLIRRHNRIVEGRMSDRMAASHASVEEAERAARRVVGPVELFRKLHFYASAVFLCFTITMFFPVFTSKIVSVRSSSTEGEPLPPLFQPGAFIPLAFFFWNLGDLAGRVSSTHPFFAALRRRPSVLFGLTAARVCFLPLYMLCNVGGRGAVVHSDLFYLLLVQLPFGLTNGWLGSSAMMAASDWVEEPEREAAGAFMALCLVAGLAAGSVLSFTVSGI</sequence>
<keyword evidence="6 8" id="KW-0472">Membrane</keyword>
<accession>A0A0C4DSW6</accession>
<dbReference type="GO" id="GO:0034257">
    <property type="term" value="F:nicotinamide riboside transmembrane transporter activity"/>
    <property type="evidence" value="ECO:0007669"/>
    <property type="project" value="TreeGrafter"/>
</dbReference>
<feature type="transmembrane region" description="Helical" evidence="8">
    <location>
        <begin position="126"/>
        <end position="151"/>
    </location>
</feature>
<dbReference type="GO" id="GO:0000329">
    <property type="term" value="C:fungal-type vacuole membrane"/>
    <property type="evidence" value="ECO:0007669"/>
    <property type="project" value="TreeGrafter"/>
</dbReference>
<evidence type="ECO:0000313" key="11">
    <source>
        <dbReference type="Proteomes" id="UP000011715"/>
    </source>
</evidence>
<reference evidence="11" key="1">
    <citation type="submission" date="2010-05" db="EMBL/GenBank/DDBJ databases">
        <title>The genome sequence of Magnaporthe poae strain ATCC 64411.</title>
        <authorList>
            <person name="Ma L.-J."/>
            <person name="Dead R."/>
            <person name="Young S."/>
            <person name="Zeng Q."/>
            <person name="Koehrsen M."/>
            <person name="Alvarado L."/>
            <person name="Berlin A."/>
            <person name="Chapman S.B."/>
            <person name="Chen Z."/>
            <person name="Freedman E."/>
            <person name="Gellesch M."/>
            <person name="Goldberg J."/>
            <person name="Griggs A."/>
            <person name="Gujja S."/>
            <person name="Heilman E.R."/>
            <person name="Heiman D."/>
            <person name="Hepburn T."/>
            <person name="Howarth C."/>
            <person name="Jen D."/>
            <person name="Larson L."/>
            <person name="Mehta T."/>
            <person name="Neiman D."/>
            <person name="Pearson M."/>
            <person name="Roberts A."/>
            <person name="Saif S."/>
            <person name="Shea T."/>
            <person name="Shenoy N."/>
            <person name="Sisk P."/>
            <person name="Stolte C."/>
            <person name="Sykes S."/>
            <person name="Walk T."/>
            <person name="White J."/>
            <person name="Yandava C."/>
            <person name="Haas B."/>
            <person name="Nusbaum C."/>
            <person name="Birren B."/>
        </authorList>
    </citation>
    <scope>NUCLEOTIDE SEQUENCE [LARGE SCALE GENOMIC DNA]</scope>
    <source>
        <strain evidence="11">ATCC 64411 / 73-15</strain>
    </source>
</reference>
<dbReference type="SUPFAM" id="SSF103473">
    <property type="entry name" value="MFS general substrate transporter"/>
    <property type="match status" value="1"/>
</dbReference>
<feature type="region of interest" description="Disordered" evidence="7">
    <location>
        <begin position="1"/>
        <end position="39"/>
    </location>
</feature>
<dbReference type="GO" id="GO:0015205">
    <property type="term" value="F:nucleobase transmembrane transporter activity"/>
    <property type="evidence" value="ECO:0007669"/>
    <property type="project" value="TreeGrafter"/>
</dbReference>
<feature type="transmembrane region" description="Helical" evidence="8">
    <location>
        <begin position="226"/>
        <end position="248"/>
    </location>
</feature>
<dbReference type="EMBL" id="GL876967">
    <property type="protein sequence ID" value="KLU83960.1"/>
    <property type="molecule type" value="Genomic_DNA"/>
</dbReference>
<keyword evidence="4 8" id="KW-0812">Transmembrane</keyword>
<organism evidence="10 11">
    <name type="scientific">Magnaporthiopsis poae (strain ATCC 64411 / 73-15)</name>
    <name type="common">Kentucky bluegrass fungus</name>
    <name type="synonym">Magnaporthe poae</name>
    <dbReference type="NCBI Taxonomy" id="644358"/>
    <lineage>
        <taxon>Eukaryota</taxon>
        <taxon>Fungi</taxon>
        <taxon>Dikarya</taxon>
        <taxon>Ascomycota</taxon>
        <taxon>Pezizomycotina</taxon>
        <taxon>Sordariomycetes</taxon>
        <taxon>Sordariomycetidae</taxon>
        <taxon>Magnaporthales</taxon>
        <taxon>Magnaporthaceae</taxon>
        <taxon>Magnaporthiopsis</taxon>
    </lineage>
</organism>
<keyword evidence="11" id="KW-1185">Reference proteome</keyword>
<dbReference type="PANTHER" id="PTHR10332">
    <property type="entry name" value="EQUILIBRATIVE NUCLEOSIDE TRANSPORTER"/>
    <property type="match status" value="1"/>
</dbReference>
<evidence type="ECO:0000256" key="3">
    <source>
        <dbReference type="ARBA" id="ARBA00022448"/>
    </source>
</evidence>
<keyword evidence="3" id="KW-0813">Transport</keyword>
<dbReference type="OrthoDB" id="46396at2759"/>
<dbReference type="GO" id="GO:0005886">
    <property type="term" value="C:plasma membrane"/>
    <property type="evidence" value="ECO:0007669"/>
    <property type="project" value="TreeGrafter"/>
</dbReference>
<reference evidence="9" key="2">
    <citation type="submission" date="2010-05" db="EMBL/GenBank/DDBJ databases">
        <title>The Genome Sequence of Magnaporthe poae strain ATCC 64411.</title>
        <authorList>
            <consortium name="The Broad Institute Genome Sequencing Platform"/>
            <consortium name="Broad Institute Genome Sequencing Center for Infectious Disease"/>
            <person name="Ma L.-J."/>
            <person name="Dead R."/>
            <person name="Young S."/>
            <person name="Zeng Q."/>
            <person name="Koehrsen M."/>
            <person name="Alvarado L."/>
            <person name="Berlin A."/>
            <person name="Chapman S.B."/>
            <person name="Chen Z."/>
            <person name="Freedman E."/>
            <person name="Gellesch M."/>
            <person name="Goldberg J."/>
            <person name="Griggs A."/>
            <person name="Gujja S."/>
            <person name="Heilman E.R."/>
            <person name="Heiman D."/>
            <person name="Hepburn T."/>
            <person name="Howarth C."/>
            <person name="Jen D."/>
            <person name="Larson L."/>
            <person name="Mehta T."/>
            <person name="Neiman D."/>
            <person name="Pearson M."/>
            <person name="Roberts A."/>
            <person name="Saif S."/>
            <person name="Shea T."/>
            <person name="Shenoy N."/>
            <person name="Sisk P."/>
            <person name="Stolte C."/>
            <person name="Sykes S."/>
            <person name="Walk T."/>
            <person name="White J."/>
            <person name="Yandava C."/>
            <person name="Haas B."/>
            <person name="Nusbaum C."/>
            <person name="Birren B."/>
        </authorList>
    </citation>
    <scope>NUCLEOTIDE SEQUENCE</scope>
    <source>
        <strain evidence="9">ATCC 64411</strain>
    </source>
</reference>
<proteinExistence type="inferred from homology"/>
<evidence type="ECO:0000256" key="1">
    <source>
        <dbReference type="ARBA" id="ARBA00004141"/>
    </source>
</evidence>
<dbReference type="eggNOG" id="KOG1479">
    <property type="taxonomic scope" value="Eukaryota"/>
</dbReference>
<evidence type="ECO:0000256" key="4">
    <source>
        <dbReference type="ARBA" id="ARBA00022692"/>
    </source>
</evidence>
<feature type="transmembrane region" description="Helical" evidence="8">
    <location>
        <begin position="58"/>
        <end position="81"/>
    </location>
</feature>
<dbReference type="PANTHER" id="PTHR10332:SF88">
    <property type="entry name" value="EQUILIBRATIVE NUCLEOSIDE TRANSPORTER 1, ISOFORM A"/>
    <property type="match status" value="1"/>
</dbReference>
<dbReference type="EnsemblFungi" id="MAPG_03009T0">
    <property type="protein sequence ID" value="MAPG_03009T0"/>
    <property type="gene ID" value="MAPG_03009"/>
</dbReference>
<dbReference type="AlphaFoldDB" id="A0A0C4DSW6"/>
<evidence type="ECO:0000256" key="2">
    <source>
        <dbReference type="ARBA" id="ARBA00007965"/>
    </source>
</evidence>
<feature type="transmembrane region" description="Helical" evidence="8">
    <location>
        <begin position="290"/>
        <end position="310"/>
    </location>
</feature>
<feature type="transmembrane region" description="Helical" evidence="8">
    <location>
        <begin position="401"/>
        <end position="425"/>
    </location>
</feature>
<evidence type="ECO:0000256" key="6">
    <source>
        <dbReference type="ARBA" id="ARBA00023136"/>
    </source>
</evidence>
<name>A0A0C4DSW6_MAGP6</name>
<dbReference type="PIRSF" id="PIRSF016379">
    <property type="entry name" value="ENT"/>
    <property type="match status" value="1"/>
</dbReference>
<dbReference type="OMA" id="GSPWTTK"/>
<dbReference type="Proteomes" id="UP000011715">
    <property type="component" value="Unassembled WGS sequence"/>
</dbReference>
<evidence type="ECO:0000256" key="5">
    <source>
        <dbReference type="ARBA" id="ARBA00022989"/>
    </source>
</evidence>
<protein>
    <submittedName>
        <fullName evidence="9">Nucleoside transporter</fullName>
    </submittedName>
</protein>
<dbReference type="VEuPathDB" id="FungiDB:MAPG_03009"/>
<comment type="subcellular location">
    <subcellularLocation>
        <location evidence="1">Membrane</location>
        <topology evidence="1">Multi-pass membrane protein</topology>
    </subcellularLocation>
</comment>
<reference evidence="10" key="5">
    <citation type="submission" date="2015-06" db="UniProtKB">
        <authorList>
            <consortium name="EnsemblFungi"/>
        </authorList>
    </citation>
    <scope>IDENTIFICATION</scope>
    <source>
        <strain evidence="10">ATCC 64411</strain>
    </source>
</reference>
<feature type="transmembrane region" description="Helical" evidence="8">
    <location>
        <begin position="368"/>
        <end position="386"/>
    </location>
</feature>
<feature type="transmembrane region" description="Helical" evidence="8">
    <location>
        <begin position="437"/>
        <end position="459"/>
    </location>
</feature>
<evidence type="ECO:0000313" key="9">
    <source>
        <dbReference type="EMBL" id="KLU83960.1"/>
    </source>
</evidence>
<feature type="transmembrane region" description="Helical" evidence="8">
    <location>
        <begin position="93"/>
        <end position="114"/>
    </location>
</feature>
<evidence type="ECO:0000313" key="10">
    <source>
        <dbReference type="EnsemblFungi" id="MAPG_03009T0"/>
    </source>
</evidence>
<reference evidence="10" key="4">
    <citation type="journal article" date="2015" name="G3 (Bethesda)">
        <title>Genome sequences of three phytopathogenic species of the Magnaporthaceae family of fungi.</title>
        <authorList>
            <person name="Okagaki L.H."/>
            <person name="Nunes C.C."/>
            <person name="Sailsbery J."/>
            <person name="Clay B."/>
            <person name="Brown D."/>
            <person name="John T."/>
            <person name="Oh Y."/>
            <person name="Young N."/>
            <person name="Fitzgerald M."/>
            <person name="Haas B.J."/>
            <person name="Zeng Q."/>
            <person name="Young S."/>
            <person name="Adiconis X."/>
            <person name="Fan L."/>
            <person name="Levin J.Z."/>
            <person name="Mitchell T.K."/>
            <person name="Okubara P.A."/>
            <person name="Farman M.L."/>
            <person name="Kohn L.M."/>
            <person name="Birren B."/>
            <person name="Ma L.-J."/>
            <person name="Dean R.A."/>
        </authorList>
    </citation>
    <scope>NUCLEOTIDE SEQUENCE</scope>
    <source>
        <strain evidence="10">ATCC 64411 / 73-15</strain>
    </source>
</reference>
<dbReference type="Pfam" id="PF01733">
    <property type="entry name" value="Nucleoside_tran"/>
    <property type="match status" value="1"/>
</dbReference>
<dbReference type="EMBL" id="ADBL01000728">
    <property type="status" value="NOT_ANNOTATED_CDS"/>
    <property type="molecule type" value="Genomic_DNA"/>
</dbReference>
<dbReference type="InterPro" id="IPR002259">
    <property type="entry name" value="Eqnu_transpt"/>
</dbReference>